<dbReference type="GeneID" id="56059918"/>
<sequence>MDKYLLVILIFMVVTIPIAFVEPSTGELRDQPFFALMWAAIGGIIIIVLYSSFKERKERREANAKRRSRK</sequence>
<protein>
    <submittedName>
        <fullName evidence="2">Uncharacterized protein</fullName>
    </submittedName>
</protein>
<organism evidence="2 3">
    <name type="scientific">Nitrosopumilus cobalaminigenes</name>
    <dbReference type="NCBI Taxonomy" id="1470066"/>
    <lineage>
        <taxon>Archaea</taxon>
        <taxon>Nitrososphaerota</taxon>
        <taxon>Nitrososphaeria</taxon>
        <taxon>Nitrosopumilales</taxon>
        <taxon>Nitrosopumilaceae</taxon>
        <taxon>Nitrosopumilus</taxon>
    </lineage>
</organism>
<proteinExistence type="predicted"/>
<dbReference type="AlphaFoldDB" id="A0A7D5R940"/>
<reference evidence="2 3" key="1">
    <citation type="submission" date="2018-02" db="EMBL/GenBank/DDBJ databases">
        <title>Complete genome of Nitrosopumilus cobalaminigenes HCA1.</title>
        <authorList>
            <person name="Qin W."/>
            <person name="Zheng Y."/>
            <person name="Stahl D.A."/>
        </authorList>
    </citation>
    <scope>NUCLEOTIDE SEQUENCE [LARGE SCALE GENOMIC DNA]</scope>
    <source>
        <strain evidence="2 3">HCA1</strain>
    </source>
</reference>
<keyword evidence="1" id="KW-0812">Transmembrane</keyword>
<evidence type="ECO:0000313" key="2">
    <source>
        <dbReference type="EMBL" id="QLH03423.1"/>
    </source>
</evidence>
<dbReference type="RefSeq" id="WP_179360541.1">
    <property type="nucleotide sequence ID" value="NZ_CP026993.1"/>
</dbReference>
<keyword evidence="1" id="KW-1133">Transmembrane helix</keyword>
<keyword evidence="1" id="KW-0472">Membrane</keyword>
<evidence type="ECO:0000313" key="3">
    <source>
        <dbReference type="Proteomes" id="UP000509771"/>
    </source>
</evidence>
<accession>A0A7D5R940</accession>
<evidence type="ECO:0000256" key="1">
    <source>
        <dbReference type="SAM" id="Phobius"/>
    </source>
</evidence>
<dbReference type="EMBL" id="CP026993">
    <property type="protein sequence ID" value="QLH03423.1"/>
    <property type="molecule type" value="Genomic_DNA"/>
</dbReference>
<name>A0A7D5R940_9ARCH</name>
<dbReference type="KEGG" id="ncl:C5F47_07615"/>
<dbReference type="Proteomes" id="UP000509771">
    <property type="component" value="Chromosome"/>
</dbReference>
<feature type="transmembrane region" description="Helical" evidence="1">
    <location>
        <begin position="31"/>
        <end position="50"/>
    </location>
</feature>
<dbReference type="OrthoDB" id="1430at2157"/>
<keyword evidence="3" id="KW-1185">Reference proteome</keyword>
<gene>
    <name evidence="2" type="ORF">C5F47_07615</name>
</gene>